<protein>
    <recommendedName>
        <fullName evidence="2 8">Shikimate dehydrogenase (NADP(+))</fullName>
        <shortName evidence="8">SDH</shortName>
        <ecNumber evidence="2 8">1.1.1.25</ecNumber>
    </recommendedName>
</protein>
<dbReference type="InterPro" id="IPR011342">
    <property type="entry name" value="Shikimate_DH"/>
</dbReference>
<comment type="similarity">
    <text evidence="8">Belongs to the shikimate dehydrogenase family.</text>
</comment>
<sequence length="280" mass="29871">MNPNQNTKPQGQYGIIGWPLGHSKSPLLHNWGLKECGLPGVYVPWPTEPAKLKAFVAEARARKIRGVSVTIPHKQAVIPFLDGVTDRAKAVGAVNTLFWREGRLLGDNTDVAGIVAPLAPHREALASALVLGAGGAARAACFALKELGVADLAVSNRTQAKAEALARDFGIGAVPWEARTARAWTLIVNATPLGLKGGDEDASPWPQDGFGGVSLVFDMVYNPVRTRLIQDAQAAGVACISGLNMFLHQGLAQFELWTGRKLDEKRARQLLMADMTLTGA</sequence>
<evidence type="ECO:0000256" key="6">
    <source>
        <dbReference type="ARBA" id="ARBA00023141"/>
    </source>
</evidence>
<feature type="binding site" evidence="8">
    <location>
        <begin position="156"/>
        <end position="161"/>
    </location>
    <ligand>
        <name>NADP(+)</name>
        <dbReference type="ChEBI" id="CHEBI:58349"/>
    </ligand>
</feature>
<reference evidence="12 13" key="1">
    <citation type="submission" date="2017-06" db="EMBL/GenBank/DDBJ databases">
        <authorList>
            <person name="Kim H.J."/>
            <person name="Triplett B.A."/>
        </authorList>
    </citation>
    <scope>NUCLEOTIDE SEQUENCE [LARGE SCALE GENOMIC DNA]</scope>
    <source>
        <strain evidence="12 13">DSM 13116</strain>
    </source>
</reference>
<evidence type="ECO:0000256" key="1">
    <source>
        <dbReference type="ARBA" id="ARBA00004871"/>
    </source>
</evidence>
<dbReference type="EC" id="1.1.1.25" evidence="2 8"/>
<dbReference type="Pfam" id="PF18317">
    <property type="entry name" value="SDH_C"/>
    <property type="match status" value="1"/>
</dbReference>
<dbReference type="InterPro" id="IPR006151">
    <property type="entry name" value="Shikm_DH/Glu-tRNA_Rdtase"/>
</dbReference>
<evidence type="ECO:0000256" key="7">
    <source>
        <dbReference type="ARBA" id="ARBA00049442"/>
    </source>
</evidence>
<evidence type="ECO:0000256" key="3">
    <source>
        <dbReference type="ARBA" id="ARBA00022605"/>
    </source>
</evidence>
<feature type="binding site" evidence="8">
    <location>
        <position position="221"/>
    </location>
    <ligand>
        <name>shikimate</name>
        <dbReference type="ChEBI" id="CHEBI:36208"/>
    </ligand>
</feature>
<name>A0A238ZVK2_9BACT</name>
<feature type="binding site" evidence="8">
    <location>
        <begin position="23"/>
        <end position="25"/>
    </location>
    <ligand>
        <name>shikimate</name>
        <dbReference type="ChEBI" id="CHEBI:36208"/>
    </ligand>
</feature>
<keyword evidence="3 8" id="KW-0028">Amino-acid biosynthesis</keyword>
<evidence type="ECO:0000313" key="13">
    <source>
        <dbReference type="Proteomes" id="UP000198324"/>
    </source>
</evidence>
<evidence type="ECO:0000259" key="11">
    <source>
        <dbReference type="Pfam" id="PF18317"/>
    </source>
</evidence>
<proteinExistence type="inferred from homology"/>
<organism evidence="12 13">
    <name type="scientific">Humidesulfovibrio mexicanus</name>
    <dbReference type="NCBI Taxonomy" id="147047"/>
    <lineage>
        <taxon>Bacteria</taxon>
        <taxon>Pseudomonadati</taxon>
        <taxon>Thermodesulfobacteriota</taxon>
        <taxon>Desulfovibrionia</taxon>
        <taxon>Desulfovibrionales</taxon>
        <taxon>Desulfovibrionaceae</taxon>
        <taxon>Humidesulfovibrio</taxon>
    </lineage>
</organism>
<dbReference type="InterPro" id="IPR041121">
    <property type="entry name" value="SDH_C"/>
</dbReference>
<dbReference type="UniPathway" id="UPA00053">
    <property type="reaction ID" value="UER00087"/>
</dbReference>
<evidence type="ECO:0000256" key="8">
    <source>
        <dbReference type="HAMAP-Rule" id="MF_00222"/>
    </source>
</evidence>
<dbReference type="EMBL" id="FZOC01000003">
    <property type="protein sequence ID" value="SNR86928.1"/>
    <property type="molecule type" value="Genomic_DNA"/>
</dbReference>
<dbReference type="GO" id="GO:0004764">
    <property type="term" value="F:shikimate 3-dehydrogenase (NADP+) activity"/>
    <property type="evidence" value="ECO:0007669"/>
    <property type="project" value="UniProtKB-UniRule"/>
</dbReference>
<feature type="binding site" evidence="8">
    <location>
        <position position="249"/>
    </location>
    <ligand>
        <name>shikimate</name>
        <dbReference type="ChEBI" id="CHEBI:36208"/>
    </ligand>
</feature>
<feature type="binding site" evidence="8">
    <location>
        <position position="242"/>
    </location>
    <ligand>
        <name>NADP(+)</name>
        <dbReference type="ChEBI" id="CHEBI:58349"/>
    </ligand>
</feature>
<accession>A0A238ZVK2</accession>
<evidence type="ECO:0000259" key="9">
    <source>
        <dbReference type="Pfam" id="PF01488"/>
    </source>
</evidence>
<dbReference type="InterPro" id="IPR036291">
    <property type="entry name" value="NAD(P)-bd_dom_sf"/>
</dbReference>
<comment type="catalytic activity">
    <reaction evidence="7 8">
        <text>shikimate + NADP(+) = 3-dehydroshikimate + NADPH + H(+)</text>
        <dbReference type="Rhea" id="RHEA:17737"/>
        <dbReference type="ChEBI" id="CHEBI:15378"/>
        <dbReference type="ChEBI" id="CHEBI:16630"/>
        <dbReference type="ChEBI" id="CHEBI:36208"/>
        <dbReference type="ChEBI" id="CHEBI:57783"/>
        <dbReference type="ChEBI" id="CHEBI:58349"/>
        <dbReference type="EC" id="1.1.1.25"/>
    </reaction>
</comment>
<dbReference type="CDD" id="cd01065">
    <property type="entry name" value="NAD_bind_Shikimate_DH"/>
    <property type="match status" value="1"/>
</dbReference>
<dbReference type="RefSeq" id="WP_089273553.1">
    <property type="nucleotide sequence ID" value="NZ_FZOC01000003.1"/>
</dbReference>
<dbReference type="Pfam" id="PF08501">
    <property type="entry name" value="Shikimate_dh_N"/>
    <property type="match status" value="1"/>
</dbReference>
<evidence type="ECO:0000256" key="2">
    <source>
        <dbReference type="ARBA" id="ARBA00012962"/>
    </source>
</evidence>
<dbReference type="PANTHER" id="PTHR21089:SF1">
    <property type="entry name" value="BIFUNCTIONAL 3-DEHYDROQUINATE DEHYDRATASE_SHIKIMATE DEHYDROGENASE, CHLOROPLASTIC"/>
    <property type="match status" value="1"/>
</dbReference>
<dbReference type="SUPFAM" id="SSF53223">
    <property type="entry name" value="Aminoacid dehydrogenase-like, N-terminal domain"/>
    <property type="match status" value="1"/>
</dbReference>
<dbReference type="GO" id="GO:0009423">
    <property type="term" value="P:chorismate biosynthetic process"/>
    <property type="evidence" value="ECO:0007669"/>
    <property type="project" value="UniProtKB-UniRule"/>
</dbReference>
<comment type="subunit">
    <text evidence="8">Homodimer.</text>
</comment>
<dbReference type="HAMAP" id="MF_00222">
    <property type="entry name" value="Shikimate_DH_AroE"/>
    <property type="match status" value="1"/>
</dbReference>
<dbReference type="InterPro" id="IPR013708">
    <property type="entry name" value="Shikimate_DH-bd_N"/>
</dbReference>
<dbReference type="PANTHER" id="PTHR21089">
    <property type="entry name" value="SHIKIMATE DEHYDROGENASE"/>
    <property type="match status" value="1"/>
</dbReference>
<dbReference type="Gene3D" id="3.40.50.10860">
    <property type="entry name" value="Leucine Dehydrogenase, chain A, domain 1"/>
    <property type="match status" value="1"/>
</dbReference>
<keyword evidence="6 8" id="KW-0057">Aromatic amino acid biosynthesis</keyword>
<feature type="domain" description="Shikimate dehydrogenase substrate binding N-terminal" evidence="10">
    <location>
        <begin position="15"/>
        <end position="97"/>
    </location>
</feature>
<dbReference type="Proteomes" id="UP000198324">
    <property type="component" value="Unassembled WGS sequence"/>
</dbReference>
<feature type="binding site" evidence="8">
    <location>
        <position position="70"/>
    </location>
    <ligand>
        <name>shikimate</name>
        <dbReference type="ChEBI" id="CHEBI:36208"/>
    </ligand>
</feature>
<dbReference type="NCBIfam" id="TIGR00507">
    <property type="entry name" value="aroE"/>
    <property type="match status" value="1"/>
</dbReference>
<dbReference type="SUPFAM" id="SSF51735">
    <property type="entry name" value="NAD(P)-binding Rossmann-fold domains"/>
    <property type="match status" value="1"/>
</dbReference>
<keyword evidence="13" id="KW-1185">Reference proteome</keyword>
<feature type="binding site" evidence="8">
    <location>
        <begin position="132"/>
        <end position="136"/>
    </location>
    <ligand>
        <name>NADP(+)</name>
        <dbReference type="ChEBI" id="CHEBI:58349"/>
    </ligand>
</feature>
<keyword evidence="5 8" id="KW-0560">Oxidoreductase</keyword>
<dbReference type="Gene3D" id="3.40.50.720">
    <property type="entry name" value="NAD(P)-binding Rossmann-like Domain"/>
    <property type="match status" value="1"/>
</dbReference>
<dbReference type="AlphaFoldDB" id="A0A238ZVK2"/>
<feature type="domain" description="Quinate/shikimate 5-dehydrogenase/glutamyl-tRNA reductase" evidence="9">
    <location>
        <begin position="126"/>
        <end position="170"/>
    </location>
</feature>
<feature type="active site" description="Proton acceptor" evidence="8">
    <location>
        <position position="74"/>
    </location>
</feature>
<evidence type="ECO:0000256" key="4">
    <source>
        <dbReference type="ARBA" id="ARBA00022857"/>
    </source>
</evidence>
<evidence type="ECO:0000259" key="10">
    <source>
        <dbReference type="Pfam" id="PF08501"/>
    </source>
</evidence>
<dbReference type="GO" id="GO:0019632">
    <property type="term" value="P:shikimate metabolic process"/>
    <property type="evidence" value="ECO:0007669"/>
    <property type="project" value="InterPro"/>
</dbReference>
<dbReference type="GO" id="GO:0050661">
    <property type="term" value="F:NADP binding"/>
    <property type="evidence" value="ECO:0007669"/>
    <property type="project" value="InterPro"/>
</dbReference>
<comment type="pathway">
    <text evidence="1 8">Metabolic intermediate biosynthesis; chorismate biosynthesis; chorismate from D-erythrose 4-phosphate and phosphoenolpyruvate: step 4/7.</text>
</comment>
<dbReference type="OrthoDB" id="9792692at2"/>
<evidence type="ECO:0000256" key="5">
    <source>
        <dbReference type="ARBA" id="ARBA00023002"/>
    </source>
</evidence>
<feature type="binding site" evidence="8">
    <location>
        <position position="95"/>
    </location>
    <ligand>
        <name>shikimate</name>
        <dbReference type="ChEBI" id="CHEBI:36208"/>
    </ligand>
</feature>
<comment type="function">
    <text evidence="8">Involved in the biosynthesis of the chorismate, which leads to the biosynthesis of aromatic amino acids. Catalyzes the reversible NADPH linked reduction of 3-dehydroshikimate (DHSA) to yield shikimate (SA).</text>
</comment>
<feature type="binding site" evidence="8">
    <location>
        <position position="219"/>
    </location>
    <ligand>
        <name>NADP(+)</name>
        <dbReference type="ChEBI" id="CHEBI:58349"/>
    </ligand>
</feature>
<evidence type="ECO:0000313" key="12">
    <source>
        <dbReference type="EMBL" id="SNR86928.1"/>
    </source>
</evidence>
<dbReference type="GO" id="GO:0008652">
    <property type="term" value="P:amino acid biosynthetic process"/>
    <property type="evidence" value="ECO:0007669"/>
    <property type="project" value="UniProtKB-KW"/>
</dbReference>
<feature type="binding site" evidence="8">
    <location>
        <position position="86"/>
    </location>
    <ligand>
        <name>NADP(+)</name>
        <dbReference type="ChEBI" id="CHEBI:58349"/>
    </ligand>
</feature>
<feature type="domain" description="SDH C-terminal" evidence="11">
    <location>
        <begin position="242"/>
        <end position="272"/>
    </location>
</feature>
<dbReference type="GO" id="GO:0009073">
    <property type="term" value="P:aromatic amino acid family biosynthetic process"/>
    <property type="evidence" value="ECO:0007669"/>
    <property type="project" value="UniProtKB-KW"/>
</dbReference>
<gene>
    <name evidence="8" type="primary">aroE</name>
    <name evidence="12" type="ORF">SAMN04488503_1613</name>
</gene>
<keyword evidence="4 8" id="KW-0521">NADP</keyword>
<dbReference type="InterPro" id="IPR022893">
    <property type="entry name" value="Shikimate_DH_fam"/>
</dbReference>
<dbReference type="InterPro" id="IPR046346">
    <property type="entry name" value="Aminoacid_DH-like_N_sf"/>
</dbReference>
<feature type="binding site" evidence="8">
    <location>
        <position position="110"/>
    </location>
    <ligand>
        <name>shikimate</name>
        <dbReference type="ChEBI" id="CHEBI:36208"/>
    </ligand>
</feature>
<dbReference type="Pfam" id="PF01488">
    <property type="entry name" value="Shikimate_DH"/>
    <property type="match status" value="1"/>
</dbReference>